<dbReference type="InterPro" id="IPR016156">
    <property type="entry name" value="FAD/NAD-linked_Rdtase_dimer_sf"/>
</dbReference>
<dbReference type="PRINTS" id="PR00368">
    <property type="entry name" value="FADPNR"/>
</dbReference>
<dbReference type="Gene3D" id="3.50.50.60">
    <property type="entry name" value="FAD/NAD(P)-binding domain"/>
    <property type="match status" value="2"/>
</dbReference>
<keyword evidence="3" id="KW-0285">Flavoprotein</keyword>
<comment type="caution">
    <text evidence="7">The sequence shown here is derived from an EMBL/GenBank/DDBJ whole genome shotgun (WGS) entry which is preliminary data.</text>
</comment>
<comment type="similarity">
    <text evidence="2">Belongs to the class-I pyridine nucleotide-disulfide oxidoreductase family.</text>
</comment>
<keyword evidence="8" id="KW-1185">Reference proteome</keyword>
<dbReference type="InterPro" id="IPR001100">
    <property type="entry name" value="Pyr_nuc-diS_OxRdtase"/>
</dbReference>
<evidence type="ECO:0000259" key="6">
    <source>
        <dbReference type="Pfam" id="PF07992"/>
    </source>
</evidence>
<dbReference type="InterPro" id="IPR004099">
    <property type="entry name" value="Pyr_nucl-diS_OxRdtase_dimer"/>
</dbReference>
<comment type="cofactor">
    <cofactor evidence="1">
        <name>FAD</name>
        <dbReference type="ChEBI" id="CHEBI:57692"/>
    </cofactor>
</comment>
<accession>A0ABV4IG63</accession>
<dbReference type="PRINTS" id="PR00411">
    <property type="entry name" value="PNDRDTASEI"/>
</dbReference>
<evidence type="ECO:0000259" key="5">
    <source>
        <dbReference type="Pfam" id="PF02852"/>
    </source>
</evidence>
<feature type="domain" description="FAD/NAD(P)-binding" evidence="6">
    <location>
        <begin position="9"/>
        <end position="326"/>
    </location>
</feature>
<dbReference type="RefSeq" id="WP_370891949.1">
    <property type="nucleotide sequence ID" value="NZ_JBGJLR010000022.1"/>
</dbReference>
<sequence length="488" mass="51326">MSSSIIHADVAVIGAGTAGMHAFSTARRAGAKVVMIDHGPLGTTCARVGCMPSKAVLHAAKRWSTLQALLSPGSVLPAGHTTPQQLWTQALAIRDELVAGNVRQVHQLAAEDLLRGSARFVAQDTVALSDGRRVQARAFIVATGSAAIKPAALQTALGDALITTDELFYLPELPRSVAVMGLGAIGLEMGVALQRLGVDVAAAGRSAVVAKVADPEVAQAASTYFAQQLPMALGEKQITVTRVEGGVRMQAGKLEHRAQYLLAALGRAPCLQGLEMALAGVQLDDQGSPVIDAAQPGSLRCAGSMVFLAGDSAPGPALMHEAGHEGTLAAQEALRALGDGDWPHIAERHRTTSMSIVFSDPDIAEVGTRFDRLPADAVIGTVTGKGSGRSKIMQAPHHVLRMYAERSTGRLLGASLLCEGGEHLAHQLAWAVQRGETVEGMLQLPYYHPTVEEMMDTALRDMRRTCKVRNGGVIMDAHSKRWEGTGDA</sequence>
<dbReference type="InterPro" id="IPR023753">
    <property type="entry name" value="FAD/NAD-binding_dom"/>
</dbReference>
<keyword evidence="7" id="KW-0560">Oxidoreductase</keyword>
<gene>
    <name evidence="7" type="ORF">ACBP88_15495</name>
</gene>
<dbReference type="PIRSF" id="PIRSF000350">
    <property type="entry name" value="Mercury_reductase_MerA"/>
    <property type="match status" value="1"/>
</dbReference>
<evidence type="ECO:0000313" key="7">
    <source>
        <dbReference type="EMBL" id="MEZ2740829.1"/>
    </source>
</evidence>
<dbReference type="InterPro" id="IPR036188">
    <property type="entry name" value="FAD/NAD-bd_sf"/>
</dbReference>
<dbReference type="NCBIfam" id="NF004939">
    <property type="entry name" value="PRK06292.1-1"/>
    <property type="match status" value="1"/>
</dbReference>
<feature type="domain" description="Pyridine nucleotide-disulphide oxidoreductase dimerisation" evidence="5">
    <location>
        <begin position="355"/>
        <end position="458"/>
    </location>
</feature>
<proteinExistence type="inferred from homology"/>
<dbReference type="SUPFAM" id="SSF55424">
    <property type="entry name" value="FAD/NAD-linked reductases, dimerisation (C-terminal) domain"/>
    <property type="match status" value="1"/>
</dbReference>
<dbReference type="Proteomes" id="UP001567350">
    <property type="component" value="Unassembled WGS sequence"/>
</dbReference>
<organism evidence="7 8">
    <name type="scientific">Comamonas jiangduensis</name>
    <dbReference type="NCBI Taxonomy" id="1194168"/>
    <lineage>
        <taxon>Bacteria</taxon>
        <taxon>Pseudomonadati</taxon>
        <taxon>Pseudomonadota</taxon>
        <taxon>Betaproteobacteria</taxon>
        <taxon>Burkholderiales</taxon>
        <taxon>Comamonadaceae</taxon>
        <taxon>Comamonas</taxon>
    </lineage>
</organism>
<dbReference type="Pfam" id="PF07992">
    <property type="entry name" value="Pyr_redox_2"/>
    <property type="match status" value="1"/>
</dbReference>
<dbReference type="Gene3D" id="3.30.390.30">
    <property type="match status" value="1"/>
</dbReference>
<dbReference type="GO" id="GO:0004148">
    <property type="term" value="F:dihydrolipoyl dehydrogenase (NADH) activity"/>
    <property type="evidence" value="ECO:0007669"/>
    <property type="project" value="UniProtKB-EC"/>
</dbReference>
<keyword evidence="4" id="KW-0274">FAD</keyword>
<dbReference type="PANTHER" id="PTHR43014">
    <property type="entry name" value="MERCURIC REDUCTASE"/>
    <property type="match status" value="1"/>
</dbReference>
<dbReference type="EC" id="1.8.1.4" evidence="7"/>
<dbReference type="Pfam" id="PF02852">
    <property type="entry name" value="Pyr_redox_dim"/>
    <property type="match status" value="1"/>
</dbReference>
<name>A0ABV4IG63_9BURK</name>
<evidence type="ECO:0000313" key="8">
    <source>
        <dbReference type="Proteomes" id="UP001567350"/>
    </source>
</evidence>
<dbReference type="PANTHER" id="PTHR43014:SF4">
    <property type="entry name" value="PYRIDINE NUCLEOTIDE-DISULFIDE OXIDOREDUCTASE RCLA-RELATED"/>
    <property type="match status" value="1"/>
</dbReference>
<dbReference type="SUPFAM" id="SSF51905">
    <property type="entry name" value="FAD/NAD(P)-binding domain"/>
    <property type="match status" value="2"/>
</dbReference>
<evidence type="ECO:0000256" key="1">
    <source>
        <dbReference type="ARBA" id="ARBA00001974"/>
    </source>
</evidence>
<evidence type="ECO:0000256" key="4">
    <source>
        <dbReference type="ARBA" id="ARBA00022827"/>
    </source>
</evidence>
<evidence type="ECO:0000256" key="2">
    <source>
        <dbReference type="ARBA" id="ARBA00007532"/>
    </source>
</evidence>
<reference evidence="7 8" key="1">
    <citation type="submission" date="2024-08" db="EMBL/GenBank/DDBJ databases">
        <authorList>
            <person name="Feng Z."/>
            <person name="Ronholm J."/>
        </authorList>
    </citation>
    <scope>NUCLEOTIDE SEQUENCE [LARGE SCALE GENOMIC DNA]</scope>
    <source>
        <strain evidence="7 8">4-AB0-8</strain>
    </source>
</reference>
<protein>
    <submittedName>
        <fullName evidence="7">Dihydrolipoyl dehydrogenase</fullName>
        <ecNumber evidence="7">1.8.1.4</ecNumber>
    </submittedName>
</protein>
<evidence type="ECO:0000256" key="3">
    <source>
        <dbReference type="ARBA" id="ARBA00022630"/>
    </source>
</evidence>
<dbReference type="EMBL" id="JBGJLR010000022">
    <property type="protein sequence ID" value="MEZ2740829.1"/>
    <property type="molecule type" value="Genomic_DNA"/>
</dbReference>